<keyword evidence="1" id="KW-1133">Transmembrane helix</keyword>
<sequence>MRLSVYILGAFTAMVVILGFLFKTMHWAGADMMIVLGCAIAATLYVPLFSIYKYRKGRTA</sequence>
<dbReference type="Proteomes" id="UP000603640">
    <property type="component" value="Unassembled WGS sequence"/>
</dbReference>
<feature type="transmembrane region" description="Helical" evidence="1">
    <location>
        <begin position="5"/>
        <end position="22"/>
    </location>
</feature>
<proteinExistence type="predicted"/>
<dbReference type="AlphaFoldDB" id="A0A923N1Z7"/>
<dbReference type="Pfam" id="PF22827">
    <property type="entry name" value="GldL_N"/>
    <property type="match status" value="1"/>
</dbReference>
<name>A0A923N1Z7_9BACT</name>
<keyword evidence="4" id="KW-1185">Reference proteome</keyword>
<evidence type="ECO:0000259" key="2">
    <source>
        <dbReference type="Pfam" id="PF22827"/>
    </source>
</evidence>
<keyword evidence="1" id="KW-0472">Membrane</keyword>
<feature type="transmembrane region" description="Helical" evidence="1">
    <location>
        <begin position="34"/>
        <end position="52"/>
    </location>
</feature>
<gene>
    <name evidence="3" type="ORF">H8S84_00940</name>
</gene>
<evidence type="ECO:0000313" key="3">
    <source>
        <dbReference type="EMBL" id="MBC5991395.1"/>
    </source>
</evidence>
<accession>A0A923N1Z7</accession>
<protein>
    <recommendedName>
        <fullName evidence="2">Gliding motility protein GldL-like N-terminal domain-containing protein</fullName>
    </recommendedName>
</protein>
<comment type="caution">
    <text evidence="3">The sequence shown here is derived from an EMBL/GenBank/DDBJ whole genome shotgun (WGS) entry which is preliminary data.</text>
</comment>
<evidence type="ECO:0000313" key="4">
    <source>
        <dbReference type="Proteomes" id="UP000603640"/>
    </source>
</evidence>
<feature type="domain" description="Gliding motility protein GldL-like N-terminal" evidence="2">
    <location>
        <begin position="11"/>
        <end position="45"/>
    </location>
</feature>
<reference evidence="3" key="1">
    <citation type="submission" date="2020-08" db="EMBL/GenBank/DDBJ databases">
        <title>Pontibacter sp. SD6 16S ribosomal RNA gene Genome sequencing and assembly.</title>
        <authorList>
            <person name="Kang M."/>
        </authorList>
    </citation>
    <scope>NUCLEOTIDE SEQUENCE</scope>
    <source>
        <strain evidence="3">SD6</strain>
    </source>
</reference>
<organism evidence="3 4">
    <name type="scientific">Pontibacter cellulosilyticus</name>
    <dbReference type="NCBI Taxonomy" id="1720253"/>
    <lineage>
        <taxon>Bacteria</taxon>
        <taxon>Pseudomonadati</taxon>
        <taxon>Bacteroidota</taxon>
        <taxon>Cytophagia</taxon>
        <taxon>Cytophagales</taxon>
        <taxon>Hymenobacteraceae</taxon>
        <taxon>Pontibacter</taxon>
    </lineage>
</organism>
<dbReference type="EMBL" id="JACRVF010000001">
    <property type="protein sequence ID" value="MBC5991395.1"/>
    <property type="molecule type" value="Genomic_DNA"/>
</dbReference>
<dbReference type="RefSeq" id="WP_187065401.1">
    <property type="nucleotide sequence ID" value="NZ_JACRVF010000001.1"/>
</dbReference>
<keyword evidence="1" id="KW-0812">Transmembrane</keyword>
<evidence type="ECO:0000256" key="1">
    <source>
        <dbReference type="SAM" id="Phobius"/>
    </source>
</evidence>
<dbReference type="InterPro" id="IPR055087">
    <property type="entry name" value="GldL-like_N"/>
</dbReference>